<dbReference type="RefSeq" id="WP_133342948.1">
    <property type="nucleotide sequence ID" value="NZ_SMZO01000022.1"/>
</dbReference>
<name>A0A4R6AU72_9RHOB</name>
<proteinExistence type="predicted"/>
<sequence>MPVRALTDLPAREQWLVRALRDWCEGPDGQARVWTALAGTLGAARARTVLAEFETTLSILLGQGRRRFCRHSAGCPCAGLDETLLAHFVTIASSENEEDALLMAMLLVPADRMWPLVSSARRLGLEIGRMTMQGSNLKSLVPSGAPISRMHH</sequence>
<accession>A0A4R6AU72</accession>
<evidence type="ECO:0000313" key="2">
    <source>
        <dbReference type="Proteomes" id="UP000294562"/>
    </source>
</evidence>
<protein>
    <submittedName>
        <fullName evidence="1">Uncharacterized protein</fullName>
    </submittedName>
</protein>
<keyword evidence="2" id="KW-1185">Reference proteome</keyword>
<reference evidence="1 2" key="1">
    <citation type="submission" date="2019-03" db="EMBL/GenBank/DDBJ databases">
        <title>Rhodobacteraceae bacterium SM1902, a new member of the family Rhodobacteraceae isolated from Yantai.</title>
        <authorList>
            <person name="Sun Y."/>
        </authorList>
    </citation>
    <scope>NUCLEOTIDE SEQUENCE [LARGE SCALE GENOMIC DNA]</scope>
    <source>
        <strain evidence="1 2">SM1902</strain>
    </source>
</reference>
<organism evidence="1 2">
    <name type="scientific">Meridianimarinicoccus aquatilis</name>
    <dbReference type="NCBI Taxonomy" id="2552766"/>
    <lineage>
        <taxon>Bacteria</taxon>
        <taxon>Pseudomonadati</taxon>
        <taxon>Pseudomonadota</taxon>
        <taxon>Alphaproteobacteria</taxon>
        <taxon>Rhodobacterales</taxon>
        <taxon>Paracoccaceae</taxon>
        <taxon>Meridianimarinicoccus</taxon>
    </lineage>
</organism>
<evidence type="ECO:0000313" key="1">
    <source>
        <dbReference type="EMBL" id="TDL87730.1"/>
    </source>
</evidence>
<dbReference type="Proteomes" id="UP000294562">
    <property type="component" value="Unassembled WGS sequence"/>
</dbReference>
<dbReference type="AlphaFoldDB" id="A0A4R6AU72"/>
<gene>
    <name evidence="1" type="ORF">E2L05_10925</name>
</gene>
<dbReference type="EMBL" id="SMZO01000022">
    <property type="protein sequence ID" value="TDL87730.1"/>
    <property type="molecule type" value="Genomic_DNA"/>
</dbReference>
<comment type="caution">
    <text evidence="1">The sequence shown here is derived from an EMBL/GenBank/DDBJ whole genome shotgun (WGS) entry which is preliminary data.</text>
</comment>
<dbReference type="OrthoDB" id="7874397at2"/>